<dbReference type="GO" id="GO:0016435">
    <property type="term" value="F:rRNA (guanine) methyltransferase activity"/>
    <property type="evidence" value="ECO:0007669"/>
    <property type="project" value="TreeGrafter"/>
</dbReference>
<evidence type="ECO:0000256" key="8">
    <source>
        <dbReference type="ARBA" id="ARBA00023128"/>
    </source>
</evidence>
<dbReference type="InterPro" id="IPR001537">
    <property type="entry name" value="SpoU_MeTrfase"/>
</dbReference>
<feature type="compositionally biased region" description="Basic and acidic residues" evidence="10">
    <location>
        <begin position="108"/>
        <end position="122"/>
    </location>
</feature>
<evidence type="ECO:0000256" key="1">
    <source>
        <dbReference type="ARBA" id="ARBA00004173"/>
    </source>
</evidence>
<evidence type="ECO:0000256" key="6">
    <source>
        <dbReference type="ARBA" id="ARBA00022691"/>
    </source>
</evidence>
<feature type="domain" description="RNA 2-O ribose methyltransferase substrate binding" evidence="11">
    <location>
        <begin position="185"/>
        <end position="263"/>
    </location>
</feature>
<evidence type="ECO:0000256" key="7">
    <source>
        <dbReference type="ARBA" id="ARBA00022946"/>
    </source>
</evidence>
<dbReference type="InterPro" id="IPR047182">
    <property type="entry name" value="MRM1"/>
</dbReference>
<feature type="region of interest" description="Disordered" evidence="10">
    <location>
        <begin position="69"/>
        <end position="152"/>
    </location>
</feature>
<dbReference type="PANTHER" id="PTHR46103">
    <property type="entry name" value="RRNA METHYLTRANSFERASE 1, MITOCHONDRIAL"/>
    <property type="match status" value="1"/>
</dbReference>
<keyword evidence="3" id="KW-0698">rRNA processing</keyword>
<keyword evidence="13" id="KW-1185">Reference proteome</keyword>
<comment type="subcellular location">
    <subcellularLocation>
        <location evidence="1">Mitochondrion</location>
    </subcellularLocation>
</comment>
<dbReference type="GO" id="GO:0003723">
    <property type="term" value="F:RNA binding"/>
    <property type="evidence" value="ECO:0007669"/>
    <property type="project" value="InterPro"/>
</dbReference>
<reference evidence="12" key="3">
    <citation type="submission" date="2025-09" db="UniProtKB">
        <authorList>
            <consortium name="Ensembl"/>
        </authorList>
    </citation>
    <scope>IDENTIFICATION</scope>
</reference>
<keyword evidence="8" id="KW-0496">Mitochondrion</keyword>
<comment type="similarity">
    <text evidence="2">Belongs to the class IV-like SAM-binding methyltransferase superfamily. RNA methyltransferase TrmH family.</text>
</comment>
<evidence type="ECO:0000259" key="11">
    <source>
        <dbReference type="SMART" id="SM00967"/>
    </source>
</evidence>
<evidence type="ECO:0000256" key="5">
    <source>
        <dbReference type="ARBA" id="ARBA00022679"/>
    </source>
</evidence>
<dbReference type="SUPFAM" id="SSF75217">
    <property type="entry name" value="alpha/beta knot"/>
    <property type="match status" value="1"/>
</dbReference>
<dbReference type="InterPro" id="IPR029028">
    <property type="entry name" value="Alpha/beta_knot_MTases"/>
</dbReference>
<feature type="compositionally biased region" description="Basic and acidic residues" evidence="10">
    <location>
        <begin position="84"/>
        <end position="94"/>
    </location>
</feature>
<dbReference type="GO" id="GO:0005739">
    <property type="term" value="C:mitochondrion"/>
    <property type="evidence" value="ECO:0007669"/>
    <property type="project" value="UniProtKB-SubCell"/>
</dbReference>
<feature type="compositionally biased region" description="Basic and acidic residues" evidence="10">
    <location>
        <begin position="141"/>
        <end position="152"/>
    </location>
</feature>
<dbReference type="Gene3D" id="3.40.1280.10">
    <property type="match status" value="1"/>
</dbReference>
<dbReference type="AlphaFoldDB" id="A0A8K9WTC2"/>
<dbReference type="Pfam" id="PF08032">
    <property type="entry name" value="SpoU_sub_bind"/>
    <property type="match status" value="1"/>
</dbReference>
<evidence type="ECO:0000256" key="9">
    <source>
        <dbReference type="ARBA" id="ARBA00034881"/>
    </source>
</evidence>
<sequence>MYFHFKNMGTWNLACRCSRMFVNSRLLNLVSESDMRVGCHFASYHCASALLWPKDSRVKTAEGWRSSAITSSGMRHRPAVSEVGKYKSEGQSEDIKDDPETPASRNVWRKETSVSRERKPNTDNRVSFEFQRGAPIKRERKTNTDSKMSSELRKLSLDDFPEECERLVKDSRERLSKEEHSNYETLFGVSPCLLALTQGRRNAHRLFVKEGEASRRASVRQVCEEAHKQGVPIQRVSKNDLNKMCSGGVHQGLCLQASFLGFLTEDKTSKPPRDSSHIPLWLVLDRVQDPMNLGAILRSAYFLGVDGVASSLRNSCPLTPVVSKASSGVMEVMRVYGYDSLVDMVKVKVAQGWQVIGTVGAEAENSHVPVMKCSKFQMTKPTLLLMGGEGEGLSRELRLHCEVMLTIPSRRDLHPGVESLNVSVATGKSTARLSAFIVSEKEKRWNTLSMLSFSVI</sequence>
<reference evidence="12" key="2">
    <citation type="submission" date="2025-08" db="UniProtKB">
        <authorList>
            <consortium name="Ensembl"/>
        </authorList>
    </citation>
    <scope>IDENTIFICATION</scope>
</reference>
<keyword evidence="5" id="KW-0808">Transferase</keyword>
<dbReference type="InterPro" id="IPR029026">
    <property type="entry name" value="tRNA_m1G_MTases_N"/>
</dbReference>
<evidence type="ECO:0000256" key="2">
    <source>
        <dbReference type="ARBA" id="ARBA00007228"/>
    </source>
</evidence>
<dbReference type="InterPro" id="IPR013123">
    <property type="entry name" value="SpoU_subst-bd"/>
</dbReference>
<keyword evidence="7" id="KW-0809">Transit peptide</keyword>
<name>A0A8K9WTC2_ONCMY</name>
<evidence type="ECO:0000313" key="12">
    <source>
        <dbReference type="Ensembl" id="ENSOMYP00000122880.1"/>
    </source>
</evidence>
<evidence type="ECO:0000313" key="13">
    <source>
        <dbReference type="Proteomes" id="UP000694395"/>
    </source>
</evidence>
<organism evidence="12 13">
    <name type="scientific">Oncorhynchus mykiss</name>
    <name type="common">Rainbow trout</name>
    <name type="synonym">Salmo gairdneri</name>
    <dbReference type="NCBI Taxonomy" id="8022"/>
    <lineage>
        <taxon>Eukaryota</taxon>
        <taxon>Metazoa</taxon>
        <taxon>Chordata</taxon>
        <taxon>Craniata</taxon>
        <taxon>Vertebrata</taxon>
        <taxon>Euteleostomi</taxon>
        <taxon>Actinopterygii</taxon>
        <taxon>Neopterygii</taxon>
        <taxon>Teleostei</taxon>
        <taxon>Protacanthopterygii</taxon>
        <taxon>Salmoniformes</taxon>
        <taxon>Salmonidae</taxon>
        <taxon>Salmoninae</taxon>
        <taxon>Oncorhynchus</taxon>
    </lineage>
</organism>
<evidence type="ECO:0000256" key="3">
    <source>
        <dbReference type="ARBA" id="ARBA00022552"/>
    </source>
</evidence>
<accession>A0A8K9WTC2</accession>
<dbReference type="SUPFAM" id="SSF55315">
    <property type="entry name" value="L30e-like"/>
    <property type="match status" value="1"/>
</dbReference>
<proteinExistence type="inferred from homology"/>
<evidence type="ECO:0000256" key="10">
    <source>
        <dbReference type="SAM" id="MobiDB-lite"/>
    </source>
</evidence>
<gene>
    <name evidence="12" type="primary">mrm1</name>
</gene>
<keyword evidence="6" id="KW-0949">S-adenosyl-L-methionine</keyword>
<dbReference type="GeneTree" id="ENSGT00390000018761"/>
<protein>
    <recommendedName>
        <fullName evidence="9">rRNA methyltransferase 1, mitochondrial</fullName>
    </recommendedName>
</protein>
<evidence type="ECO:0000256" key="4">
    <source>
        <dbReference type="ARBA" id="ARBA00022603"/>
    </source>
</evidence>
<dbReference type="Gene3D" id="3.30.1330.30">
    <property type="match status" value="1"/>
</dbReference>
<dbReference type="CDD" id="cd18105">
    <property type="entry name" value="SpoU-like_MRM1"/>
    <property type="match status" value="1"/>
</dbReference>
<dbReference type="InterPro" id="IPR047261">
    <property type="entry name" value="MRM1_MeTrfase_dom"/>
</dbReference>
<dbReference type="Proteomes" id="UP000694395">
    <property type="component" value="Chromosome 12"/>
</dbReference>
<dbReference type="InterPro" id="IPR029064">
    <property type="entry name" value="Ribosomal_eL30-like_sf"/>
</dbReference>
<dbReference type="Ensembl" id="ENSOMYT00000162394.1">
    <property type="protein sequence ID" value="ENSOMYP00000122880.1"/>
    <property type="gene ID" value="ENSOMYG00000042223.2"/>
</dbReference>
<dbReference type="Pfam" id="PF00588">
    <property type="entry name" value="SpoU_methylase"/>
    <property type="match status" value="1"/>
</dbReference>
<reference evidence="12" key="1">
    <citation type="submission" date="2020-07" db="EMBL/GenBank/DDBJ databases">
        <title>A long reads based de novo assembly of the rainbow trout Arlee double haploid line genome.</title>
        <authorList>
            <person name="Gao G."/>
            <person name="Palti Y."/>
        </authorList>
    </citation>
    <scope>NUCLEOTIDE SEQUENCE [LARGE SCALE GENOMIC DNA]</scope>
</reference>
<dbReference type="SMART" id="SM00967">
    <property type="entry name" value="SpoU_sub_bind"/>
    <property type="match status" value="1"/>
</dbReference>
<dbReference type="PANTHER" id="PTHR46103:SF1">
    <property type="entry name" value="RRNA METHYLTRANSFERASE 1, MITOCHONDRIAL"/>
    <property type="match status" value="1"/>
</dbReference>
<keyword evidence="4" id="KW-0489">Methyltransferase</keyword>